<dbReference type="EMBL" id="CP147404">
    <property type="protein sequence ID" value="WXB91867.1"/>
    <property type="molecule type" value="Genomic_DNA"/>
</dbReference>
<dbReference type="Gene3D" id="3.30.2000.30">
    <property type="match status" value="1"/>
</dbReference>
<proteinExistence type="predicted"/>
<sequence>MSVVDHIQSILENDPTIRNWVSEIEDEMTGIKYPSITQDLSPQGTPMPYIVIRDEGDNPDGDHRNRLSLSFDVFAENDPTGVKRIAKRIEQLLHRRKLMPYAIAAFNNGQYPIPSGDPSVSGRNVKIIFYYGREDLI</sequence>
<keyword evidence="2" id="KW-1185">Reference proteome</keyword>
<gene>
    <name evidence="1" type="ORF">WDJ61_11365</name>
</gene>
<dbReference type="InterPro" id="IPR053745">
    <property type="entry name" value="Viral_Tail_Comp_sf"/>
</dbReference>
<evidence type="ECO:0000313" key="1">
    <source>
        <dbReference type="EMBL" id="WXB91867.1"/>
    </source>
</evidence>
<organism evidence="1 2">
    <name type="scientific">Bacillus kandeliae</name>
    <dbReference type="NCBI Taxonomy" id="3129297"/>
    <lineage>
        <taxon>Bacteria</taxon>
        <taxon>Bacillati</taxon>
        <taxon>Bacillota</taxon>
        <taxon>Bacilli</taxon>
        <taxon>Bacillales</taxon>
        <taxon>Bacillaceae</taxon>
        <taxon>Bacillus</taxon>
    </lineage>
</organism>
<protein>
    <submittedName>
        <fullName evidence="1">DUF3168 domain-containing protein</fullName>
    </submittedName>
</protein>
<name>A0ABZ2N3L0_9BACI</name>
<reference evidence="1 2" key="1">
    <citation type="submission" date="2024-02" db="EMBL/GenBank/DDBJ databases">
        <title>Seven novel Bacillus-like species.</title>
        <authorList>
            <person name="Liu G."/>
        </authorList>
    </citation>
    <scope>NUCLEOTIDE SEQUENCE [LARGE SCALE GENOMIC DNA]</scope>
    <source>
        <strain evidence="1 2">FJAT-52991</strain>
    </source>
</reference>
<dbReference type="RefSeq" id="WP_338749788.1">
    <property type="nucleotide sequence ID" value="NZ_CP147404.1"/>
</dbReference>
<dbReference type="Proteomes" id="UP001387364">
    <property type="component" value="Chromosome"/>
</dbReference>
<accession>A0ABZ2N3L0</accession>
<evidence type="ECO:0000313" key="2">
    <source>
        <dbReference type="Proteomes" id="UP001387364"/>
    </source>
</evidence>